<dbReference type="InterPro" id="IPR030678">
    <property type="entry name" value="Peptide/Ni-bd"/>
</dbReference>
<dbReference type="PIRSF" id="PIRSF002741">
    <property type="entry name" value="MppA"/>
    <property type="match status" value="1"/>
</dbReference>
<keyword evidence="2 3" id="KW-0732">Signal</keyword>
<dbReference type="AlphaFoldDB" id="A0A932MLT9"/>
<dbReference type="InterPro" id="IPR039424">
    <property type="entry name" value="SBP_5"/>
</dbReference>
<protein>
    <recommendedName>
        <fullName evidence="4">Solute-binding protein family 5 domain-containing protein</fullName>
    </recommendedName>
</protein>
<evidence type="ECO:0000256" key="2">
    <source>
        <dbReference type="ARBA" id="ARBA00022729"/>
    </source>
</evidence>
<organism evidence="5 6">
    <name type="scientific">Tectimicrobiota bacterium</name>
    <dbReference type="NCBI Taxonomy" id="2528274"/>
    <lineage>
        <taxon>Bacteria</taxon>
        <taxon>Pseudomonadati</taxon>
        <taxon>Nitrospinota/Tectimicrobiota group</taxon>
        <taxon>Candidatus Tectimicrobiota</taxon>
    </lineage>
</organism>
<dbReference type="Gene3D" id="3.10.105.10">
    <property type="entry name" value="Dipeptide-binding Protein, Domain 3"/>
    <property type="match status" value="1"/>
</dbReference>
<dbReference type="PANTHER" id="PTHR30290">
    <property type="entry name" value="PERIPLASMIC BINDING COMPONENT OF ABC TRANSPORTER"/>
    <property type="match status" value="1"/>
</dbReference>
<feature type="domain" description="Solute-binding protein family 5" evidence="4">
    <location>
        <begin position="82"/>
        <end position="440"/>
    </location>
</feature>
<dbReference type="GO" id="GO:1904680">
    <property type="term" value="F:peptide transmembrane transporter activity"/>
    <property type="evidence" value="ECO:0007669"/>
    <property type="project" value="TreeGrafter"/>
</dbReference>
<comment type="caution">
    <text evidence="5">The sequence shown here is derived from an EMBL/GenBank/DDBJ whole genome shotgun (WGS) entry which is preliminary data.</text>
</comment>
<dbReference type="InterPro" id="IPR000914">
    <property type="entry name" value="SBP_5_dom"/>
</dbReference>
<dbReference type="Proteomes" id="UP000782312">
    <property type="component" value="Unassembled WGS sequence"/>
</dbReference>
<sequence>MAILRRLMPFLITALLGGAVSHAAAGASSAQEKPRYGGTLIQAIAPSPDHFVPILTTGVHIHSVGCKVYSGLLASRRDGSFGPDLAKSWEASPDGLTYTFHLERNVRFHDGKPFTSADVKFTLEQVVAKFHPRARLVMANVGSVDTPGPHTVVIKLKRPFGPFLTSMTCPESGILPKHLWEGQDVLKSPQRLKPVGTGPFMFQESVSGSHIALARNPNYFKKGKPYLDRVILKVIPDTPARVLALEAGEVDFIASYFFPKQQFQRLSKRKEFRFRKDTDTPGNATIHFNLQRKPLDDVRVRRALYMALNRKLMVERADFGLGNEASTPFDSRFPWLVTPEADYRKAYPYDPAKANRLLDEAGHPRKGDGTRFALTVVYMSSHPLLPPTSQILRSNWADVGVKVNLVGVERAVMQDLAFGKRDYDVTLQTYTSAGDPVGLVRIYATNQSRSVFVNPTWYGNPRVDELFGKGATAASLKNRGEFYQEASKILIQDIPSAILFERSEVDVAGAKFRGLWRARTPYEGWEEAWMTGGREKP</sequence>
<accession>A0A932MLT9</accession>
<dbReference type="Pfam" id="PF00496">
    <property type="entry name" value="SBP_bac_5"/>
    <property type="match status" value="1"/>
</dbReference>
<evidence type="ECO:0000313" key="6">
    <source>
        <dbReference type="Proteomes" id="UP000782312"/>
    </source>
</evidence>
<dbReference type="EMBL" id="JACPUR010000013">
    <property type="protein sequence ID" value="MBI3126910.1"/>
    <property type="molecule type" value="Genomic_DNA"/>
</dbReference>
<gene>
    <name evidence="5" type="ORF">HYZ11_04830</name>
</gene>
<dbReference type="GO" id="GO:0015833">
    <property type="term" value="P:peptide transport"/>
    <property type="evidence" value="ECO:0007669"/>
    <property type="project" value="TreeGrafter"/>
</dbReference>
<evidence type="ECO:0000256" key="3">
    <source>
        <dbReference type="SAM" id="SignalP"/>
    </source>
</evidence>
<feature type="chain" id="PRO_5036866464" description="Solute-binding protein family 5 domain-containing protein" evidence="3">
    <location>
        <begin position="24"/>
        <end position="537"/>
    </location>
</feature>
<evidence type="ECO:0000256" key="1">
    <source>
        <dbReference type="ARBA" id="ARBA00005695"/>
    </source>
</evidence>
<feature type="signal peptide" evidence="3">
    <location>
        <begin position="1"/>
        <end position="23"/>
    </location>
</feature>
<comment type="similarity">
    <text evidence="1">Belongs to the bacterial solute-binding protein 5 family.</text>
</comment>
<reference evidence="5" key="1">
    <citation type="submission" date="2020-07" db="EMBL/GenBank/DDBJ databases">
        <title>Huge and variable diversity of episymbiotic CPR bacteria and DPANN archaea in groundwater ecosystems.</title>
        <authorList>
            <person name="He C.Y."/>
            <person name="Keren R."/>
            <person name="Whittaker M."/>
            <person name="Farag I.F."/>
            <person name="Doudna J."/>
            <person name="Cate J.H.D."/>
            <person name="Banfield J.F."/>
        </authorList>
    </citation>
    <scope>NUCLEOTIDE SEQUENCE</scope>
    <source>
        <strain evidence="5">NC_groundwater_763_Ag_S-0.2um_68_21</strain>
    </source>
</reference>
<evidence type="ECO:0000259" key="4">
    <source>
        <dbReference type="Pfam" id="PF00496"/>
    </source>
</evidence>
<dbReference type="SUPFAM" id="SSF53850">
    <property type="entry name" value="Periplasmic binding protein-like II"/>
    <property type="match status" value="1"/>
</dbReference>
<dbReference type="PANTHER" id="PTHR30290:SF38">
    <property type="entry name" value="D,D-DIPEPTIDE-BINDING PERIPLASMIC PROTEIN DDPA-RELATED"/>
    <property type="match status" value="1"/>
</dbReference>
<proteinExistence type="inferred from homology"/>
<evidence type="ECO:0000313" key="5">
    <source>
        <dbReference type="EMBL" id="MBI3126910.1"/>
    </source>
</evidence>
<dbReference type="GO" id="GO:0030288">
    <property type="term" value="C:outer membrane-bounded periplasmic space"/>
    <property type="evidence" value="ECO:0007669"/>
    <property type="project" value="UniProtKB-ARBA"/>
</dbReference>
<dbReference type="Gene3D" id="3.40.190.10">
    <property type="entry name" value="Periplasmic binding protein-like II"/>
    <property type="match status" value="1"/>
</dbReference>
<name>A0A932MLT9_UNCTE</name>
<dbReference type="GO" id="GO:0043190">
    <property type="term" value="C:ATP-binding cassette (ABC) transporter complex"/>
    <property type="evidence" value="ECO:0007669"/>
    <property type="project" value="InterPro"/>
</dbReference>